<organism evidence="1 2">
    <name type="scientific">Erythroxylum novogranatense</name>
    <dbReference type="NCBI Taxonomy" id="1862640"/>
    <lineage>
        <taxon>Eukaryota</taxon>
        <taxon>Viridiplantae</taxon>
        <taxon>Streptophyta</taxon>
        <taxon>Embryophyta</taxon>
        <taxon>Tracheophyta</taxon>
        <taxon>Spermatophyta</taxon>
        <taxon>Magnoliopsida</taxon>
        <taxon>eudicotyledons</taxon>
        <taxon>Gunneridae</taxon>
        <taxon>Pentapetalae</taxon>
        <taxon>rosids</taxon>
        <taxon>fabids</taxon>
        <taxon>Malpighiales</taxon>
        <taxon>Erythroxylaceae</taxon>
        <taxon>Erythroxylum</taxon>
    </lineage>
</organism>
<name>A0AAV8UCM3_9ROSI</name>
<dbReference type="AlphaFoldDB" id="A0AAV8UCM3"/>
<protein>
    <submittedName>
        <fullName evidence="1">Uncharacterized protein</fullName>
    </submittedName>
</protein>
<keyword evidence="2" id="KW-1185">Reference proteome</keyword>
<evidence type="ECO:0000313" key="1">
    <source>
        <dbReference type="EMBL" id="KAJ8899293.1"/>
    </source>
</evidence>
<evidence type="ECO:0000313" key="2">
    <source>
        <dbReference type="Proteomes" id="UP001159364"/>
    </source>
</evidence>
<dbReference type="PANTHER" id="PTHR34970">
    <property type="entry name" value="ABC TRANSPORTER A FAMILY PROTEIN"/>
    <property type="match status" value="1"/>
</dbReference>
<accession>A0AAV8UCM3</accession>
<comment type="caution">
    <text evidence="1">The sequence shown here is derived from an EMBL/GenBank/DDBJ whole genome shotgun (WGS) entry which is preliminary data.</text>
</comment>
<gene>
    <name evidence="1" type="ORF">K2173_018267</name>
</gene>
<proteinExistence type="predicted"/>
<dbReference type="EMBL" id="JAIWQS010000008">
    <property type="protein sequence ID" value="KAJ8899293.1"/>
    <property type="molecule type" value="Genomic_DNA"/>
</dbReference>
<dbReference type="Proteomes" id="UP001159364">
    <property type="component" value="Linkage Group LG08"/>
</dbReference>
<dbReference type="PANTHER" id="PTHR34970:SF5">
    <property type="entry name" value="PROTEIN, PUTATIVE-RELATED"/>
    <property type="match status" value="1"/>
</dbReference>
<sequence length="103" mass="11752">MLRTRLLWFAVGFSVSAAAIAQFAWRDLWAQRYALFSQTSQTCDALEARVRNLESIRAENLNPAQATSYLLNTEAVDQYGHVDIICAMQCIYVVCWIRFLVEG</sequence>
<reference evidence="1 2" key="1">
    <citation type="submission" date="2021-09" db="EMBL/GenBank/DDBJ databases">
        <title>Genomic insights and catalytic innovation underlie evolution of tropane alkaloids biosynthesis.</title>
        <authorList>
            <person name="Wang Y.-J."/>
            <person name="Tian T."/>
            <person name="Huang J.-P."/>
            <person name="Huang S.-X."/>
        </authorList>
    </citation>
    <scope>NUCLEOTIDE SEQUENCE [LARGE SCALE GENOMIC DNA]</scope>
    <source>
        <strain evidence="1">KIB-2018</strain>
        <tissue evidence="1">Leaf</tissue>
    </source>
</reference>